<name>A0A915DUU4_9BILA</name>
<dbReference type="WBParaSite" id="jg23041">
    <property type="protein sequence ID" value="jg23041"/>
    <property type="gene ID" value="jg23041"/>
</dbReference>
<sequence length="121" mass="13953">MPQELLSRMPNVGYKIKYDANGHHGLGETRSGKSKASIRRNIEHKLLQLFIKITYSIILRANPSGPNPDGLVMDVIMQMIMRLRIKASYEKLKLESIRTETERMKLVMVVKKWDTNLQGSR</sequence>
<reference evidence="2" key="1">
    <citation type="submission" date="2022-11" db="UniProtKB">
        <authorList>
            <consortium name="WormBaseParasite"/>
        </authorList>
    </citation>
    <scope>IDENTIFICATION</scope>
</reference>
<evidence type="ECO:0000313" key="2">
    <source>
        <dbReference type="WBParaSite" id="jg23041"/>
    </source>
</evidence>
<protein>
    <submittedName>
        <fullName evidence="2">Uncharacterized protein</fullName>
    </submittedName>
</protein>
<proteinExistence type="predicted"/>
<dbReference type="Proteomes" id="UP000887574">
    <property type="component" value="Unplaced"/>
</dbReference>
<keyword evidence="1" id="KW-1185">Reference proteome</keyword>
<organism evidence="1 2">
    <name type="scientific">Ditylenchus dipsaci</name>
    <dbReference type="NCBI Taxonomy" id="166011"/>
    <lineage>
        <taxon>Eukaryota</taxon>
        <taxon>Metazoa</taxon>
        <taxon>Ecdysozoa</taxon>
        <taxon>Nematoda</taxon>
        <taxon>Chromadorea</taxon>
        <taxon>Rhabditida</taxon>
        <taxon>Tylenchina</taxon>
        <taxon>Tylenchomorpha</taxon>
        <taxon>Sphaerularioidea</taxon>
        <taxon>Anguinidae</taxon>
        <taxon>Anguininae</taxon>
        <taxon>Ditylenchus</taxon>
    </lineage>
</organism>
<evidence type="ECO:0000313" key="1">
    <source>
        <dbReference type="Proteomes" id="UP000887574"/>
    </source>
</evidence>
<dbReference type="AlphaFoldDB" id="A0A915DUU4"/>
<accession>A0A915DUU4</accession>